<dbReference type="SMART" id="SM00858">
    <property type="entry name" value="SAF"/>
    <property type="match status" value="1"/>
</dbReference>
<evidence type="ECO:0000259" key="2">
    <source>
        <dbReference type="SMART" id="SM00858"/>
    </source>
</evidence>
<dbReference type="Pfam" id="PF08666">
    <property type="entry name" value="SAF"/>
    <property type="match status" value="1"/>
</dbReference>
<evidence type="ECO:0000256" key="1">
    <source>
        <dbReference type="SAM" id="MobiDB-lite"/>
    </source>
</evidence>
<reference evidence="3 4" key="1">
    <citation type="submission" date="2012-08" db="EMBL/GenBank/DDBJ databases">
        <title>Whole genome shotgun sequence of Austwickia chelonae NBRC 105200.</title>
        <authorList>
            <person name="Yoshida I."/>
            <person name="Hosoyama A."/>
            <person name="Tsuchikane K."/>
            <person name="Katsumata H."/>
            <person name="Ando Y."/>
            <person name="Ohji S."/>
            <person name="Hamada M."/>
            <person name="Tamura T."/>
            <person name="Yamazoe A."/>
            <person name="Yamazaki S."/>
            <person name="Fujita N."/>
        </authorList>
    </citation>
    <scope>NUCLEOTIDE SEQUENCE [LARGE SCALE GENOMIC DNA]</scope>
    <source>
        <strain evidence="3 4">NBRC 105200</strain>
    </source>
</reference>
<keyword evidence="4" id="KW-1185">Reference proteome</keyword>
<sequence length="241" mass="24885">MALPTRTTAPPSTPGRLPRPFRRGAPEQLPSSRTRAWRRTTLRKLAAGSCALAACWLTLHQVEARSAPEEHTVLTAAHDLPVGHTLTQADLTRLPVPRRVVPPSALDDPAAVVGRTLTGTLSSGEILTAPRVRAEALTLPEGRRALHLPLADGGALTRLSPGDHVDIVAVRDGNVLAADAVVLDVDKVSSGAFGAAPQNDRGLTVSVSTAQVGPVTNAGLGGSTRGVHVVSRGQGPASGKS</sequence>
<evidence type="ECO:0000313" key="3">
    <source>
        <dbReference type="EMBL" id="GAB77975.1"/>
    </source>
</evidence>
<dbReference type="eggNOG" id="COG3745">
    <property type="taxonomic scope" value="Bacteria"/>
</dbReference>
<proteinExistence type="predicted"/>
<accession>K6VRJ4</accession>
<dbReference type="EMBL" id="BAGZ01000008">
    <property type="protein sequence ID" value="GAB77975.1"/>
    <property type="molecule type" value="Genomic_DNA"/>
</dbReference>
<comment type="caution">
    <text evidence="3">The sequence shown here is derived from an EMBL/GenBank/DDBJ whole genome shotgun (WGS) entry which is preliminary data.</text>
</comment>
<feature type="region of interest" description="Disordered" evidence="1">
    <location>
        <begin position="1"/>
        <end position="35"/>
    </location>
</feature>
<feature type="region of interest" description="Disordered" evidence="1">
    <location>
        <begin position="216"/>
        <end position="241"/>
    </location>
</feature>
<dbReference type="AlphaFoldDB" id="K6VRJ4"/>
<dbReference type="STRING" id="100225.SAMN05421595_0487"/>
<gene>
    <name evidence="3" type="ORF">AUCHE_08_02180</name>
</gene>
<dbReference type="InterPro" id="IPR013974">
    <property type="entry name" value="SAF"/>
</dbReference>
<name>K6VRJ4_9MICO</name>
<dbReference type="CDD" id="cd11614">
    <property type="entry name" value="SAF_CpaB_FlgA_like"/>
    <property type="match status" value="1"/>
</dbReference>
<evidence type="ECO:0000313" key="4">
    <source>
        <dbReference type="Proteomes" id="UP000008495"/>
    </source>
</evidence>
<organism evidence="3 4">
    <name type="scientific">Austwickia chelonae NBRC 105200</name>
    <dbReference type="NCBI Taxonomy" id="1184607"/>
    <lineage>
        <taxon>Bacteria</taxon>
        <taxon>Bacillati</taxon>
        <taxon>Actinomycetota</taxon>
        <taxon>Actinomycetes</taxon>
        <taxon>Micrococcales</taxon>
        <taxon>Dermatophilaceae</taxon>
        <taxon>Austwickia</taxon>
    </lineage>
</organism>
<dbReference type="Proteomes" id="UP000008495">
    <property type="component" value="Unassembled WGS sequence"/>
</dbReference>
<feature type="domain" description="SAF" evidence="2">
    <location>
        <begin position="71"/>
        <end position="133"/>
    </location>
</feature>
<feature type="compositionally biased region" description="Polar residues" evidence="1">
    <location>
        <begin position="1"/>
        <end position="10"/>
    </location>
</feature>
<dbReference type="OrthoDB" id="3266392at2"/>
<dbReference type="RefSeq" id="WP_006502729.1">
    <property type="nucleotide sequence ID" value="NZ_BAGZ01000008.1"/>
</dbReference>
<protein>
    <recommendedName>
        <fullName evidence="2">SAF domain-containing protein</fullName>
    </recommendedName>
</protein>